<proteinExistence type="predicted"/>
<protein>
    <submittedName>
        <fullName evidence="1">Uncharacterized protein</fullName>
    </submittedName>
</protein>
<sequence length="41" mass="4653">MGHMSGENLVLSPCFHQLRKQCLVGPRIIEGRQKMNKKSEA</sequence>
<evidence type="ECO:0000313" key="2">
    <source>
        <dbReference type="Proteomes" id="UP000593560"/>
    </source>
</evidence>
<dbReference type="Proteomes" id="UP000593560">
    <property type="component" value="Unassembled WGS sequence"/>
</dbReference>
<dbReference type="AlphaFoldDB" id="A0A7J9I1G8"/>
<organism evidence="1 2">
    <name type="scientific">Gossypium harknessii</name>
    <dbReference type="NCBI Taxonomy" id="34285"/>
    <lineage>
        <taxon>Eukaryota</taxon>
        <taxon>Viridiplantae</taxon>
        <taxon>Streptophyta</taxon>
        <taxon>Embryophyta</taxon>
        <taxon>Tracheophyta</taxon>
        <taxon>Spermatophyta</taxon>
        <taxon>Magnoliopsida</taxon>
        <taxon>eudicotyledons</taxon>
        <taxon>Gunneridae</taxon>
        <taxon>Pentapetalae</taxon>
        <taxon>rosids</taxon>
        <taxon>malvids</taxon>
        <taxon>Malvales</taxon>
        <taxon>Malvaceae</taxon>
        <taxon>Malvoideae</taxon>
        <taxon>Gossypium</taxon>
    </lineage>
</organism>
<dbReference type="EMBL" id="JABFAD010000013">
    <property type="protein sequence ID" value="MBA0815950.1"/>
    <property type="molecule type" value="Genomic_DNA"/>
</dbReference>
<reference evidence="1 2" key="1">
    <citation type="journal article" date="2019" name="Genome Biol. Evol.">
        <title>Insights into the evolution of the New World diploid cottons (Gossypium, subgenus Houzingenia) based on genome sequencing.</title>
        <authorList>
            <person name="Grover C.E."/>
            <person name="Arick M.A. 2nd"/>
            <person name="Thrash A."/>
            <person name="Conover J.L."/>
            <person name="Sanders W.S."/>
            <person name="Peterson D.G."/>
            <person name="Frelichowski J.E."/>
            <person name="Scheffler J.A."/>
            <person name="Scheffler B.E."/>
            <person name="Wendel J.F."/>
        </authorList>
    </citation>
    <scope>NUCLEOTIDE SEQUENCE [LARGE SCALE GENOMIC DNA]</scope>
    <source>
        <strain evidence="1">0</strain>
        <tissue evidence="1">Leaf</tissue>
    </source>
</reference>
<name>A0A7J9I1G8_9ROSI</name>
<gene>
    <name evidence="1" type="ORF">Gohar_000665</name>
</gene>
<keyword evidence="2" id="KW-1185">Reference proteome</keyword>
<comment type="caution">
    <text evidence="1">The sequence shown here is derived from an EMBL/GenBank/DDBJ whole genome shotgun (WGS) entry which is preliminary data.</text>
</comment>
<evidence type="ECO:0000313" key="1">
    <source>
        <dbReference type="EMBL" id="MBA0815950.1"/>
    </source>
</evidence>
<accession>A0A7J9I1G8</accession>